<dbReference type="InterPro" id="IPR000182">
    <property type="entry name" value="GNAT_dom"/>
</dbReference>
<dbReference type="Pfam" id="PF00583">
    <property type="entry name" value="Acetyltransf_1"/>
    <property type="match status" value="1"/>
</dbReference>
<dbReference type="PROSITE" id="PS51186">
    <property type="entry name" value="GNAT"/>
    <property type="match status" value="1"/>
</dbReference>
<protein>
    <submittedName>
        <fullName evidence="2">Acetyltransferase, GNAT family</fullName>
    </submittedName>
</protein>
<dbReference type="SUPFAM" id="SSF55729">
    <property type="entry name" value="Acyl-CoA N-acyltransferases (Nat)"/>
    <property type="match status" value="1"/>
</dbReference>
<dbReference type="GO" id="GO:0016747">
    <property type="term" value="F:acyltransferase activity, transferring groups other than amino-acyl groups"/>
    <property type="evidence" value="ECO:0007669"/>
    <property type="project" value="InterPro"/>
</dbReference>
<keyword evidence="2" id="KW-0808">Transferase</keyword>
<organism evidence="2">
    <name type="scientific">uncultured bacterium Contig26</name>
    <dbReference type="NCBI Taxonomy" id="1393545"/>
    <lineage>
        <taxon>Bacteria</taxon>
        <taxon>environmental samples</taxon>
    </lineage>
</organism>
<name>W0FI77_9BACT</name>
<accession>W0FI77</accession>
<dbReference type="InterPro" id="IPR016181">
    <property type="entry name" value="Acyl_CoA_acyltransferase"/>
</dbReference>
<dbReference type="CDD" id="cd04301">
    <property type="entry name" value="NAT_SF"/>
    <property type="match status" value="1"/>
</dbReference>
<reference evidence="2" key="1">
    <citation type="journal article" date="2013" name="PLoS ONE">
        <title>Metagenomic insights into the carbohydrate-active enzymes carried by the microorganisms adhering to solid digesta in the rumen of cows.</title>
        <authorList>
            <person name="Wang L."/>
            <person name="Hatem A."/>
            <person name="Catalyurek U.V."/>
            <person name="Morrison M."/>
            <person name="Yu Z."/>
        </authorList>
    </citation>
    <scope>NUCLEOTIDE SEQUENCE</scope>
</reference>
<dbReference type="Gene3D" id="3.40.630.30">
    <property type="match status" value="1"/>
</dbReference>
<evidence type="ECO:0000259" key="1">
    <source>
        <dbReference type="PROSITE" id="PS51186"/>
    </source>
</evidence>
<evidence type="ECO:0000313" key="2">
    <source>
        <dbReference type="EMBL" id="AHF24486.1"/>
    </source>
</evidence>
<dbReference type="EMBL" id="KC246795">
    <property type="protein sequence ID" value="AHF24486.1"/>
    <property type="molecule type" value="Genomic_DNA"/>
</dbReference>
<dbReference type="AlphaFoldDB" id="W0FI77"/>
<proteinExistence type="predicted"/>
<feature type="domain" description="N-acetyltransferase" evidence="1">
    <location>
        <begin position="155"/>
        <end position="326"/>
    </location>
</feature>
<sequence length="335" mass="39052">MIARNREKGISDFVKRYGRDTAEHMADSFLKFDKESIYHIGRDCAAGNTPDLSREIQKRICFDWGEKELYTKTSMPLVKKIWPDAEVIVRPGMEHCEAMAKFPDYAGKIEERITGARPVMIKLQGQSEDQLREISRQIADAFYDYRYSEEDMGLIRFISTREDMFTYIHAIVRSAYRSGVLYTTSERREGYLMLSGEGAGGSIGFGDGMKMIAAEKKALGGFQKMKEFIDACFSDGGTIETRMRKEKRKFLRIEMLVVRKEYQGQGYMRRMMNYAYSLADERRIPVILDTDDRDKASRYEHLGMKLDRVRSCAERFHMYDLIRENDKKDVWKNEA</sequence>